<dbReference type="Gene3D" id="2.120.10.70">
    <property type="entry name" value="Fucose-specific lectin"/>
    <property type="match status" value="1"/>
</dbReference>
<dbReference type="AlphaFoldDB" id="A0A2U1F7P3"/>
<proteinExistence type="predicted"/>
<organism evidence="1 2">
    <name type="scientific">Actinomycetospora cinnamomea</name>
    <dbReference type="NCBI Taxonomy" id="663609"/>
    <lineage>
        <taxon>Bacteria</taxon>
        <taxon>Bacillati</taxon>
        <taxon>Actinomycetota</taxon>
        <taxon>Actinomycetes</taxon>
        <taxon>Pseudonocardiales</taxon>
        <taxon>Pseudonocardiaceae</taxon>
        <taxon>Actinomycetospora</taxon>
    </lineage>
</organism>
<name>A0A2U1F7P3_9PSEU</name>
<keyword evidence="2" id="KW-1185">Reference proteome</keyword>
<comment type="caution">
    <text evidence="1">The sequence shown here is derived from an EMBL/GenBank/DDBJ whole genome shotgun (WGS) entry which is preliminary data.</text>
</comment>
<evidence type="ECO:0000313" key="2">
    <source>
        <dbReference type="Proteomes" id="UP000245639"/>
    </source>
</evidence>
<accession>A0A2U1F7P3</accession>
<sequence length="340" mass="36863">MSDSTDASIFTAVAASQRNPGFEFGNLRTREYRLHVLGLTQDGTMWHTIRGGQVVVEDQEWWPGGFGNVSEVVGAPGSFTDVAASCDDDDRLHVLGLTQDGIMWHTIRLNDRAWSSTGFGNVSEVVGAPGPFTDVAASCDHDDDRLHVLGLTQDGTMWHTIRLNDRAWSSTGFGNVSEVVGAPGPFTDVAASCDHDDRLHVLGLTQDGTMWHTIRLNDRAWSSTGFGNVSEVVGAPGPFTDVAASCDHDDRLHVLGLTQDGTMWHTIRLNDRAWSSTGFGNVSEVVGAPGPFTDVAASSEFRLHVMGLTQDGTMWHTIRLNDQAWQSTGFGNVSEVVGWH</sequence>
<dbReference type="EMBL" id="QEKW01000009">
    <property type="protein sequence ID" value="PVZ08188.1"/>
    <property type="molecule type" value="Genomic_DNA"/>
</dbReference>
<dbReference type="SUPFAM" id="SSF89372">
    <property type="entry name" value="Fucose-specific lectin"/>
    <property type="match status" value="1"/>
</dbReference>
<gene>
    <name evidence="1" type="ORF">C8D89_10971</name>
</gene>
<reference evidence="1 2" key="1">
    <citation type="submission" date="2018-04" db="EMBL/GenBank/DDBJ databases">
        <title>Genomic Encyclopedia of Type Strains, Phase IV (KMG-IV): sequencing the most valuable type-strain genomes for metagenomic binning, comparative biology and taxonomic classification.</title>
        <authorList>
            <person name="Goeker M."/>
        </authorList>
    </citation>
    <scope>NUCLEOTIDE SEQUENCE [LARGE SCALE GENOMIC DNA]</scope>
    <source>
        <strain evidence="1 2">DSM 45771</strain>
    </source>
</reference>
<evidence type="ECO:0000313" key="1">
    <source>
        <dbReference type="EMBL" id="PVZ08188.1"/>
    </source>
</evidence>
<dbReference type="RefSeq" id="WP_207787280.1">
    <property type="nucleotide sequence ID" value="NZ_QEKW01000009.1"/>
</dbReference>
<protein>
    <submittedName>
        <fullName evidence="1">Uncharacterized protein</fullName>
    </submittedName>
</protein>
<dbReference type="Proteomes" id="UP000245639">
    <property type="component" value="Unassembled WGS sequence"/>
</dbReference>